<feature type="region of interest" description="Disordered" evidence="1">
    <location>
        <begin position="40"/>
        <end position="59"/>
    </location>
</feature>
<evidence type="ECO:0000256" key="1">
    <source>
        <dbReference type="SAM" id="MobiDB-lite"/>
    </source>
</evidence>
<sequence length="91" mass="9975">MRKLDPCVEGQALGADSSDPRAPRPLPSCHSRIRARRAARCSSSTAVPPLLSPKDARPVVDRRHRHIPLHAAIHTLRPPGRTARRWSAPGP</sequence>
<name>A0A0A9HQ74_ARUDO</name>
<organism evidence="2">
    <name type="scientific">Arundo donax</name>
    <name type="common">Giant reed</name>
    <name type="synonym">Donax arundinaceus</name>
    <dbReference type="NCBI Taxonomy" id="35708"/>
    <lineage>
        <taxon>Eukaryota</taxon>
        <taxon>Viridiplantae</taxon>
        <taxon>Streptophyta</taxon>
        <taxon>Embryophyta</taxon>
        <taxon>Tracheophyta</taxon>
        <taxon>Spermatophyta</taxon>
        <taxon>Magnoliopsida</taxon>
        <taxon>Liliopsida</taxon>
        <taxon>Poales</taxon>
        <taxon>Poaceae</taxon>
        <taxon>PACMAD clade</taxon>
        <taxon>Arundinoideae</taxon>
        <taxon>Arundineae</taxon>
        <taxon>Arundo</taxon>
    </lineage>
</organism>
<dbReference type="AlphaFoldDB" id="A0A0A9HQ74"/>
<protein>
    <submittedName>
        <fullName evidence="2">Uncharacterized protein</fullName>
    </submittedName>
</protein>
<reference evidence="2" key="2">
    <citation type="journal article" date="2015" name="Data Brief">
        <title>Shoot transcriptome of the giant reed, Arundo donax.</title>
        <authorList>
            <person name="Barrero R.A."/>
            <person name="Guerrero F.D."/>
            <person name="Moolhuijzen P."/>
            <person name="Goolsby J.A."/>
            <person name="Tidwell J."/>
            <person name="Bellgard S.E."/>
            <person name="Bellgard M.I."/>
        </authorList>
    </citation>
    <scope>NUCLEOTIDE SEQUENCE</scope>
    <source>
        <tissue evidence="2">Shoot tissue taken approximately 20 cm above the soil surface</tissue>
    </source>
</reference>
<reference evidence="2" key="1">
    <citation type="submission" date="2014-09" db="EMBL/GenBank/DDBJ databases">
        <authorList>
            <person name="Magalhaes I.L.F."/>
            <person name="Oliveira U."/>
            <person name="Santos F.R."/>
            <person name="Vidigal T.H.D.A."/>
            <person name="Brescovit A.D."/>
            <person name="Santos A.J."/>
        </authorList>
    </citation>
    <scope>NUCLEOTIDE SEQUENCE</scope>
    <source>
        <tissue evidence="2">Shoot tissue taken approximately 20 cm above the soil surface</tissue>
    </source>
</reference>
<accession>A0A0A9HQ74</accession>
<evidence type="ECO:0000313" key="2">
    <source>
        <dbReference type="EMBL" id="JAE39280.1"/>
    </source>
</evidence>
<feature type="region of interest" description="Disordered" evidence="1">
    <location>
        <begin position="1"/>
        <end position="28"/>
    </location>
</feature>
<proteinExistence type="predicted"/>
<dbReference type="EMBL" id="GBRH01158616">
    <property type="protein sequence ID" value="JAE39280.1"/>
    <property type="molecule type" value="Transcribed_RNA"/>
</dbReference>